<dbReference type="eggNOG" id="COG0168">
    <property type="taxonomic scope" value="Bacteria"/>
</dbReference>
<feature type="binding site" evidence="11">
    <location>
        <position position="109"/>
    </location>
    <ligand>
        <name>K(+)</name>
        <dbReference type="ChEBI" id="CHEBI:29103"/>
    </ligand>
</feature>
<keyword evidence="7 12" id="KW-1133">Transmembrane helix</keyword>
<evidence type="ECO:0000256" key="1">
    <source>
        <dbReference type="ARBA" id="ARBA00004651"/>
    </source>
</evidence>
<dbReference type="PANTHER" id="PTHR32024">
    <property type="entry name" value="TRK SYSTEM POTASSIUM UPTAKE PROTEIN TRKG-RELATED"/>
    <property type="match status" value="1"/>
</dbReference>
<dbReference type="AlphaFoldDB" id="A0A059E1E8"/>
<feature type="binding site" evidence="11">
    <location>
        <position position="434"/>
    </location>
    <ligand>
        <name>K(+)</name>
        <dbReference type="ChEBI" id="CHEBI:29103"/>
    </ligand>
</feature>
<dbReference type="EMBL" id="AWFH01000012">
    <property type="protein sequence ID" value="KCZ61779.1"/>
    <property type="molecule type" value="Genomic_DNA"/>
</dbReference>
<feature type="transmembrane region" description="Helical" evidence="12">
    <location>
        <begin position="331"/>
        <end position="352"/>
    </location>
</feature>
<evidence type="ECO:0000256" key="3">
    <source>
        <dbReference type="ARBA" id="ARBA00022475"/>
    </source>
</evidence>
<evidence type="ECO:0000313" key="14">
    <source>
        <dbReference type="Proteomes" id="UP000024547"/>
    </source>
</evidence>
<feature type="transmembrane region" description="Helical" evidence="12">
    <location>
        <begin position="454"/>
        <end position="477"/>
    </location>
</feature>
<evidence type="ECO:0000256" key="5">
    <source>
        <dbReference type="ARBA" id="ARBA00022692"/>
    </source>
</evidence>
<keyword evidence="8 10" id="KW-0406">Ion transport</keyword>
<keyword evidence="14" id="KW-1185">Reference proteome</keyword>
<evidence type="ECO:0000256" key="12">
    <source>
        <dbReference type="SAM" id="Phobius"/>
    </source>
</evidence>
<feature type="binding site" evidence="11">
    <location>
        <position position="317"/>
    </location>
    <ligand>
        <name>K(+)</name>
        <dbReference type="ChEBI" id="CHEBI:29103"/>
    </ligand>
</feature>
<organism evidence="13 14">
    <name type="scientific">Hyphomonas atlantica</name>
    <dbReference type="NCBI Taxonomy" id="1280948"/>
    <lineage>
        <taxon>Bacteria</taxon>
        <taxon>Pseudomonadati</taxon>
        <taxon>Pseudomonadota</taxon>
        <taxon>Alphaproteobacteria</taxon>
        <taxon>Hyphomonadales</taxon>
        <taxon>Hyphomonadaceae</taxon>
        <taxon>Hyphomonas</taxon>
    </lineage>
</organism>
<evidence type="ECO:0000256" key="9">
    <source>
        <dbReference type="ARBA" id="ARBA00023136"/>
    </source>
</evidence>
<feature type="transmembrane region" description="Helical" evidence="12">
    <location>
        <begin position="235"/>
        <end position="257"/>
    </location>
</feature>
<dbReference type="PANTHER" id="PTHR32024:SF3">
    <property type="entry name" value="TRK SYSTEM POTASSIUM UPTAKE PROTEIN"/>
    <property type="match status" value="1"/>
</dbReference>
<evidence type="ECO:0000256" key="2">
    <source>
        <dbReference type="ARBA" id="ARBA00022448"/>
    </source>
</evidence>
<dbReference type="PIRSF" id="PIRSF006247">
    <property type="entry name" value="TrkH"/>
    <property type="match status" value="1"/>
</dbReference>
<evidence type="ECO:0000256" key="4">
    <source>
        <dbReference type="ARBA" id="ARBA00022538"/>
    </source>
</evidence>
<keyword evidence="10" id="KW-0997">Cell inner membrane</keyword>
<feature type="transmembrane region" description="Helical" evidence="12">
    <location>
        <begin position="391"/>
        <end position="413"/>
    </location>
</feature>
<name>A0A059E1E8_9PROT</name>
<keyword evidence="3 10" id="KW-1003">Cell membrane</keyword>
<feature type="binding site" evidence="11">
    <location>
        <position position="216"/>
    </location>
    <ligand>
        <name>K(+)</name>
        <dbReference type="ChEBI" id="CHEBI:29103"/>
    </ligand>
</feature>
<reference evidence="13 14" key="1">
    <citation type="journal article" date="2014" name="Antonie Van Leeuwenhoek">
        <title>Hyphomonas beringensis sp. nov. and Hyphomonas chukchiensis sp. nov., isolated from surface seawater of the Bering Sea and Chukchi Sea.</title>
        <authorList>
            <person name="Li C."/>
            <person name="Lai Q."/>
            <person name="Li G."/>
            <person name="Dong C."/>
            <person name="Wang J."/>
            <person name="Liao Y."/>
            <person name="Shao Z."/>
        </authorList>
    </citation>
    <scope>NUCLEOTIDE SEQUENCE [LARGE SCALE GENOMIC DNA]</scope>
    <source>
        <strain evidence="13 14">22II1-22F38</strain>
    </source>
</reference>
<sequence length="484" mass="52480">MQLRSVFLAIGIMTVLLGMAMIPCALIDMADGRQETYVFEVSAFGSILIGSCIWVLSRGEVERSGQREGFLLTVLVWVFLPMIAAIPFLALGMSFTDAMFESISGLTTTGATVLTGLDDMPRGILLWRAILQWIGGIGIIVTAIAILPQLRVGGMQLFELESSDISGKFLPRITDIAAYLGLTYLLISVLCAFLYYLTGMSWFDAIAHAMTTMSAGGYSTHDASFGYFNDTNAPYVATFFMFVAGLPFSLLAMLMLQGRIRPMLSDPQPRLYVCLALTFSTIIVVYHEAVVDPPVFDHIFHGFKEALFNIISIMTGTGYASAPYDTWGQPVMVVFLGATFVGGCAGSAACGLKMFRLEIAAKTILAYSQKMIQPHRRTPVRYAGKTVDEEVLQSVMVFVSLYLLTFLVAAALISLTGVDALTAISGAATSVSNVGPGLGPMIGPSGTFQLLPDFAKWVCAIAMLLGRLEFVAVFVVLTRRFWRG</sequence>
<keyword evidence="2 10" id="KW-0813">Transport</keyword>
<evidence type="ECO:0000256" key="6">
    <source>
        <dbReference type="ARBA" id="ARBA00022958"/>
    </source>
</evidence>
<dbReference type="InterPro" id="IPR003445">
    <property type="entry name" value="Cat_transpt"/>
</dbReference>
<comment type="function">
    <text evidence="10">Low-affinity potassium transport system. Interacts with Trk system potassium uptake protein TrkA.</text>
</comment>
<dbReference type="OrthoDB" id="9810952at2"/>
<feature type="transmembrane region" description="Helical" evidence="12">
    <location>
        <begin position="125"/>
        <end position="147"/>
    </location>
</feature>
<dbReference type="RefSeq" id="WP_035551004.1">
    <property type="nucleotide sequence ID" value="NZ_AWFH01000012.1"/>
</dbReference>
<evidence type="ECO:0000256" key="8">
    <source>
        <dbReference type="ARBA" id="ARBA00023065"/>
    </source>
</evidence>
<dbReference type="PATRIC" id="fig|1280948.3.peg.1688"/>
<dbReference type="GO" id="GO:0005886">
    <property type="term" value="C:plasma membrane"/>
    <property type="evidence" value="ECO:0007669"/>
    <property type="project" value="UniProtKB-SubCell"/>
</dbReference>
<protein>
    <recommendedName>
        <fullName evidence="10">Trk system potassium uptake protein</fullName>
    </recommendedName>
</protein>
<feature type="transmembrane region" description="Helical" evidence="12">
    <location>
        <begin position="36"/>
        <end position="57"/>
    </location>
</feature>
<evidence type="ECO:0000256" key="11">
    <source>
        <dbReference type="PIRSR" id="PIRSR006247-1"/>
    </source>
</evidence>
<feature type="transmembrane region" description="Helical" evidence="12">
    <location>
        <begin position="69"/>
        <end position="90"/>
    </location>
</feature>
<comment type="caution">
    <text evidence="13">The sequence shown here is derived from an EMBL/GenBank/DDBJ whole genome shotgun (WGS) entry which is preliminary data.</text>
</comment>
<dbReference type="Proteomes" id="UP000024547">
    <property type="component" value="Unassembled WGS sequence"/>
</dbReference>
<feature type="transmembrane region" description="Helical" evidence="12">
    <location>
        <begin position="269"/>
        <end position="287"/>
    </location>
</feature>
<keyword evidence="4 10" id="KW-0633">Potassium transport</keyword>
<comment type="similarity">
    <text evidence="10">Belongs to the TrkH potassium transport family.</text>
</comment>
<evidence type="ECO:0000256" key="10">
    <source>
        <dbReference type="PIRNR" id="PIRNR006247"/>
    </source>
</evidence>
<keyword evidence="9 10" id="KW-0472">Membrane</keyword>
<proteinExistence type="inferred from homology"/>
<dbReference type="STRING" id="1280948.HY36_04295"/>
<dbReference type="Pfam" id="PF02386">
    <property type="entry name" value="TrkH"/>
    <property type="match status" value="1"/>
</dbReference>
<dbReference type="GO" id="GO:0046872">
    <property type="term" value="F:metal ion binding"/>
    <property type="evidence" value="ECO:0007669"/>
    <property type="project" value="UniProtKB-KW"/>
</dbReference>
<gene>
    <name evidence="13" type="ORF">HY36_04295</name>
</gene>
<evidence type="ECO:0000256" key="7">
    <source>
        <dbReference type="ARBA" id="ARBA00022989"/>
    </source>
</evidence>
<keyword evidence="11" id="KW-0479">Metal-binding</keyword>
<feature type="transmembrane region" description="Helical" evidence="12">
    <location>
        <begin position="7"/>
        <end position="30"/>
    </location>
</feature>
<dbReference type="GO" id="GO:0015379">
    <property type="term" value="F:potassium:chloride symporter activity"/>
    <property type="evidence" value="ECO:0007669"/>
    <property type="project" value="InterPro"/>
</dbReference>
<evidence type="ECO:0000313" key="13">
    <source>
        <dbReference type="EMBL" id="KCZ61779.1"/>
    </source>
</evidence>
<keyword evidence="6 10" id="KW-0630">Potassium</keyword>
<dbReference type="InterPro" id="IPR004772">
    <property type="entry name" value="TrkH"/>
</dbReference>
<feature type="transmembrane region" description="Helical" evidence="12">
    <location>
        <begin position="176"/>
        <end position="197"/>
    </location>
</feature>
<comment type="subcellular location">
    <subcellularLocation>
        <location evidence="10">Cell inner membrane</location>
        <topology evidence="10">Multi-pass membrane protein</topology>
    </subcellularLocation>
    <subcellularLocation>
        <location evidence="1">Cell membrane</location>
        <topology evidence="1">Multi-pass membrane protein</topology>
    </subcellularLocation>
</comment>
<feature type="binding site" evidence="11">
    <location>
        <position position="433"/>
    </location>
    <ligand>
        <name>K(+)</name>
        <dbReference type="ChEBI" id="CHEBI:29103"/>
    </ligand>
</feature>
<feature type="binding site" evidence="11">
    <location>
        <position position="108"/>
    </location>
    <ligand>
        <name>K(+)</name>
        <dbReference type="ChEBI" id="CHEBI:29103"/>
    </ligand>
</feature>
<keyword evidence="5 12" id="KW-0812">Transmembrane</keyword>
<accession>A0A059E1E8</accession>